<evidence type="ECO:0000259" key="1">
    <source>
        <dbReference type="SMART" id="SM00481"/>
    </source>
</evidence>
<evidence type="ECO:0000313" key="3">
    <source>
        <dbReference type="Proteomes" id="UP000823882"/>
    </source>
</evidence>
<dbReference type="InterPro" id="IPR016195">
    <property type="entry name" value="Pol/histidinol_Pase-like"/>
</dbReference>
<name>A0A9D2NYS6_9FIRM</name>
<evidence type="ECO:0000313" key="2">
    <source>
        <dbReference type="EMBL" id="HJC39953.1"/>
    </source>
</evidence>
<dbReference type="CDD" id="cd07432">
    <property type="entry name" value="PHP_HisPPase"/>
    <property type="match status" value="1"/>
</dbReference>
<comment type="caution">
    <text evidence="2">The sequence shown here is derived from an EMBL/GenBank/DDBJ whole genome shotgun (WGS) entry which is preliminary data.</text>
</comment>
<dbReference type="PANTHER" id="PTHR42924:SF3">
    <property type="entry name" value="POLYMERASE_HISTIDINOL PHOSPHATASE N-TERMINAL DOMAIN-CONTAINING PROTEIN"/>
    <property type="match status" value="1"/>
</dbReference>
<dbReference type="EMBL" id="DWWJ01000002">
    <property type="protein sequence ID" value="HJC39953.1"/>
    <property type="molecule type" value="Genomic_DNA"/>
</dbReference>
<organism evidence="2 3">
    <name type="scientific">Candidatus Intestinimonas pullistercoris</name>
    <dbReference type="NCBI Taxonomy" id="2838623"/>
    <lineage>
        <taxon>Bacteria</taxon>
        <taxon>Bacillati</taxon>
        <taxon>Bacillota</taxon>
        <taxon>Clostridia</taxon>
        <taxon>Eubacteriales</taxon>
        <taxon>Intestinimonas</taxon>
    </lineage>
</organism>
<dbReference type="Proteomes" id="UP000823882">
    <property type="component" value="Unassembled WGS sequence"/>
</dbReference>
<dbReference type="AlphaFoldDB" id="A0A9D2NYS6"/>
<accession>A0A9D2NYS6</accession>
<dbReference type="GO" id="GO:0035312">
    <property type="term" value="F:5'-3' DNA exonuclease activity"/>
    <property type="evidence" value="ECO:0007669"/>
    <property type="project" value="TreeGrafter"/>
</dbReference>
<dbReference type="InterPro" id="IPR003141">
    <property type="entry name" value="Pol/His_phosphatase_N"/>
</dbReference>
<dbReference type="InterPro" id="IPR004013">
    <property type="entry name" value="PHP_dom"/>
</dbReference>
<gene>
    <name evidence="2" type="ORF">H9701_00180</name>
</gene>
<dbReference type="SUPFAM" id="SSF89550">
    <property type="entry name" value="PHP domain-like"/>
    <property type="match status" value="1"/>
</dbReference>
<proteinExistence type="predicted"/>
<dbReference type="Pfam" id="PF13263">
    <property type="entry name" value="PHP_C"/>
    <property type="match status" value="1"/>
</dbReference>
<feature type="domain" description="Polymerase/histidinol phosphatase N-terminal" evidence="1">
    <location>
        <begin position="5"/>
        <end position="73"/>
    </location>
</feature>
<protein>
    <submittedName>
        <fullName evidence="2">PHP domain-containing protein</fullName>
    </submittedName>
</protein>
<dbReference type="PANTHER" id="PTHR42924">
    <property type="entry name" value="EXONUCLEASE"/>
    <property type="match status" value="1"/>
</dbReference>
<dbReference type="Gene3D" id="3.20.20.140">
    <property type="entry name" value="Metal-dependent hydrolases"/>
    <property type="match status" value="1"/>
</dbReference>
<dbReference type="InterPro" id="IPR052018">
    <property type="entry name" value="PHP_domain"/>
</dbReference>
<reference evidence="2" key="1">
    <citation type="journal article" date="2021" name="PeerJ">
        <title>Extensive microbial diversity within the chicken gut microbiome revealed by metagenomics and culture.</title>
        <authorList>
            <person name="Gilroy R."/>
            <person name="Ravi A."/>
            <person name="Getino M."/>
            <person name="Pursley I."/>
            <person name="Horton D.L."/>
            <person name="Alikhan N.F."/>
            <person name="Baker D."/>
            <person name="Gharbi K."/>
            <person name="Hall N."/>
            <person name="Watson M."/>
            <person name="Adriaenssens E.M."/>
            <person name="Foster-Nyarko E."/>
            <person name="Jarju S."/>
            <person name="Secka A."/>
            <person name="Antonio M."/>
            <person name="Oren A."/>
            <person name="Chaudhuri R.R."/>
            <person name="La Ragione R."/>
            <person name="Hildebrand F."/>
            <person name="Pallen M.J."/>
        </authorList>
    </citation>
    <scope>NUCLEOTIDE SEQUENCE</scope>
    <source>
        <strain evidence="2">CHK186-1790</strain>
    </source>
</reference>
<reference evidence="2" key="2">
    <citation type="submission" date="2021-04" db="EMBL/GenBank/DDBJ databases">
        <authorList>
            <person name="Gilroy R."/>
        </authorList>
    </citation>
    <scope>NUCLEOTIDE SEQUENCE</scope>
    <source>
        <strain evidence="2">CHK186-1790</strain>
    </source>
</reference>
<dbReference type="GO" id="GO:0004534">
    <property type="term" value="F:5'-3' RNA exonuclease activity"/>
    <property type="evidence" value="ECO:0007669"/>
    <property type="project" value="TreeGrafter"/>
</dbReference>
<dbReference type="Pfam" id="PF02811">
    <property type="entry name" value="PHP"/>
    <property type="match status" value="1"/>
</dbReference>
<sequence length="238" mass="26054">MKLAFDFHFHSCLSPCGDEAMTPATVAGLCRLAGLEVAALTDHNTCGNCPAFCAAAQAYGLLPLPGMELCTLEEVHVVCLFPGLDRAMAFQELVYRRLGDRVNDPDIFGRQLLMDVDDRILGEEPRMLAGATDIGVYEVHRLVESYGGVAYPAHIDRDSFSLLSNLGLWDPALGFPLAEVSRRCPPDLFRVRGDLRGVPALAGSDAHYPDQIQDAHQWMEVPARSTEAVLAWLRRGGM</sequence>
<dbReference type="SMART" id="SM00481">
    <property type="entry name" value="POLIIIAc"/>
    <property type="match status" value="1"/>
</dbReference>